<keyword evidence="5" id="KW-0804">Transcription</keyword>
<evidence type="ECO:0000313" key="9">
    <source>
        <dbReference type="Proteomes" id="UP000245340"/>
    </source>
</evidence>
<feature type="region of interest" description="Disordered" evidence="7">
    <location>
        <begin position="343"/>
        <end position="439"/>
    </location>
</feature>
<evidence type="ECO:0000259" key="8">
    <source>
        <dbReference type="Pfam" id="PF00447"/>
    </source>
</evidence>
<evidence type="ECO:0000256" key="2">
    <source>
        <dbReference type="ARBA" id="ARBA00006403"/>
    </source>
</evidence>
<keyword evidence="4" id="KW-0238">DNA-binding</keyword>
<name>A0A9B0HH70_ODORO</name>
<feature type="region of interest" description="Disordered" evidence="7">
    <location>
        <begin position="253"/>
        <end position="279"/>
    </location>
</feature>
<dbReference type="RefSeq" id="XP_004417544.1">
    <property type="nucleotide sequence ID" value="XM_004417487.1"/>
</dbReference>
<dbReference type="Pfam" id="PF00447">
    <property type="entry name" value="HSF_DNA-bind"/>
    <property type="match status" value="1"/>
</dbReference>
<comment type="similarity">
    <text evidence="2">Belongs to the HSF family.</text>
</comment>
<dbReference type="InterPro" id="IPR036390">
    <property type="entry name" value="WH_DNA-bd_sf"/>
</dbReference>
<dbReference type="FunFam" id="1.10.10.10:FF:000349">
    <property type="entry name" value="Heat shock transcription factor, Y-linked"/>
    <property type="match status" value="1"/>
</dbReference>
<dbReference type="InterPro" id="IPR036388">
    <property type="entry name" value="WH-like_DNA-bd_sf"/>
</dbReference>
<organism evidence="9 10">
    <name type="scientific">Odobenus rosmarus divergens</name>
    <name type="common">Pacific walrus</name>
    <dbReference type="NCBI Taxonomy" id="9708"/>
    <lineage>
        <taxon>Eukaryota</taxon>
        <taxon>Metazoa</taxon>
        <taxon>Chordata</taxon>
        <taxon>Craniata</taxon>
        <taxon>Vertebrata</taxon>
        <taxon>Euteleostomi</taxon>
        <taxon>Mammalia</taxon>
        <taxon>Eutheria</taxon>
        <taxon>Laurasiatheria</taxon>
        <taxon>Carnivora</taxon>
        <taxon>Caniformia</taxon>
        <taxon>Pinnipedia</taxon>
        <taxon>Odobenidae</taxon>
        <taxon>Odobenus</taxon>
    </lineage>
</organism>
<dbReference type="AlphaFoldDB" id="A0A9B0HH70"/>
<gene>
    <name evidence="10" type="primary">LOC101386959</name>
</gene>
<accession>A0A9B0HH70</accession>
<dbReference type="Gene3D" id="1.10.10.10">
    <property type="entry name" value="Winged helix-like DNA-binding domain superfamily/Winged helix DNA-binding domain"/>
    <property type="match status" value="1"/>
</dbReference>
<feature type="domain" description="HSF-type DNA-binding" evidence="8">
    <location>
        <begin position="81"/>
        <end position="152"/>
    </location>
</feature>
<evidence type="ECO:0000313" key="10">
    <source>
        <dbReference type="RefSeq" id="XP_004417544.1"/>
    </source>
</evidence>
<feature type="compositionally biased region" description="Basic and acidic residues" evidence="7">
    <location>
        <begin position="406"/>
        <end position="419"/>
    </location>
</feature>
<dbReference type="SUPFAM" id="SSF46785">
    <property type="entry name" value="Winged helix' DNA-binding domain"/>
    <property type="match status" value="1"/>
</dbReference>
<reference evidence="10" key="1">
    <citation type="submission" date="2025-08" db="UniProtKB">
        <authorList>
            <consortium name="RefSeq"/>
        </authorList>
    </citation>
    <scope>IDENTIFICATION</scope>
</reference>
<dbReference type="Proteomes" id="UP000245340">
    <property type="component" value="Unplaced"/>
</dbReference>
<protein>
    <submittedName>
        <fullName evidence="10">Uncharacterized protein LOC101386959</fullName>
    </submittedName>
</protein>
<evidence type="ECO:0000256" key="3">
    <source>
        <dbReference type="ARBA" id="ARBA00023015"/>
    </source>
</evidence>
<comment type="subcellular location">
    <subcellularLocation>
        <location evidence="1">Nucleus</location>
    </subcellularLocation>
</comment>
<sequence length="439" mass="47380">MASQSTDEICPVKLAPPGDGESAPAVPSTSSLGPNLDSREIFEKQEDPAVSRDPDPQDNTQPEAPNLGAANVGQNILGLSFPRKLWSTVEDNAFTSVRWDDDGDTVIIDEDLFQREVLHRRGPERIFETDSLKGFIRLINLYGFSKIRPDSPSVRAPGNERMMAGHPGPGPVLAPVGPLFLEAAAFSPTRPRSWLGRVEAGPGRPGRLSLACPSGETTASLLTLALSPFPALTKLETGGAFLVGPLVMPGRVSDQQLSTPSAGARGLSKRPTEKQGRRTPLVELRRHRPFHSMAGAVLRILSLHTKQPCHVCNTHPSWAEGRFYDRARVICEDGWVLCFSGGCPRHPQSPRARRGAQTGSSQGKSRRPVPRTGAEKSVPTNSTQRQRSPRQAELHLPTVPGASPGLREHGTTNVNEHHAPRSQLMTRGQGLSPVSPGLP</sequence>
<feature type="region of interest" description="Disordered" evidence="7">
    <location>
        <begin position="1"/>
        <end position="71"/>
    </location>
</feature>
<dbReference type="GO" id="GO:0003700">
    <property type="term" value="F:DNA-binding transcription factor activity"/>
    <property type="evidence" value="ECO:0007669"/>
    <property type="project" value="InterPro"/>
</dbReference>
<keyword evidence="6" id="KW-0539">Nucleus</keyword>
<feature type="compositionally biased region" description="Basic and acidic residues" evidence="7">
    <location>
        <begin position="37"/>
        <end position="55"/>
    </location>
</feature>
<dbReference type="GO" id="GO:0005634">
    <property type="term" value="C:nucleus"/>
    <property type="evidence" value="ECO:0007669"/>
    <property type="project" value="UniProtKB-SubCell"/>
</dbReference>
<dbReference type="GO" id="GO:0043565">
    <property type="term" value="F:sequence-specific DNA binding"/>
    <property type="evidence" value="ECO:0007669"/>
    <property type="project" value="InterPro"/>
</dbReference>
<keyword evidence="3" id="KW-0805">Transcription regulation</keyword>
<keyword evidence="9" id="KW-1185">Reference proteome</keyword>
<evidence type="ECO:0000256" key="5">
    <source>
        <dbReference type="ARBA" id="ARBA00023163"/>
    </source>
</evidence>
<evidence type="ECO:0000256" key="7">
    <source>
        <dbReference type="SAM" id="MobiDB-lite"/>
    </source>
</evidence>
<evidence type="ECO:0000256" key="1">
    <source>
        <dbReference type="ARBA" id="ARBA00004123"/>
    </source>
</evidence>
<dbReference type="InterPro" id="IPR000232">
    <property type="entry name" value="HSF_DNA-bd"/>
</dbReference>
<evidence type="ECO:0000256" key="4">
    <source>
        <dbReference type="ARBA" id="ARBA00023125"/>
    </source>
</evidence>
<evidence type="ECO:0000256" key="6">
    <source>
        <dbReference type="ARBA" id="ARBA00023242"/>
    </source>
</evidence>
<proteinExistence type="inferred from homology"/>